<dbReference type="PROSITE" id="PS51257">
    <property type="entry name" value="PROKAR_LIPOPROTEIN"/>
    <property type="match status" value="1"/>
</dbReference>
<name>A0A1T0CTF1_9GAMM</name>
<dbReference type="Proteomes" id="UP000190683">
    <property type="component" value="Unassembled WGS sequence"/>
</dbReference>
<evidence type="ECO:0000256" key="3">
    <source>
        <dbReference type="ARBA" id="ARBA00022729"/>
    </source>
</evidence>
<keyword evidence="5" id="KW-0564">Palmitate</keyword>
<keyword evidence="4" id="KW-0472">Membrane</keyword>
<evidence type="ECO:0000256" key="4">
    <source>
        <dbReference type="ARBA" id="ARBA00023136"/>
    </source>
</evidence>
<dbReference type="InterPro" id="IPR012556">
    <property type="entry name" value="Entericidin"/>
</dbReference>
<dbReference type="GO" id="GO:0009636">
    <property type="term" value="P:response to toxic substance"/>
    <property type="evidence" value="ECO:0007669"/>
    <property type="project" value="InterPro"/>
</dbReference>
<dbReference type="EMBL" id="MUYV01000005">
    <property type="protein sequence ID" value="OOS25401.1"/>
    <property type="molecule type" value="Genomic_DNA"/>
</dbReference>
<keyword evidence="8" id="KW-1185">Reference proteome</keyword>
<evidence type="ECO:0000256" key="1">
    <source>
        <dbReference type="ARBA" id="ARBA00010296"/>
    </source>
</evidence>
<sequence length="46" mass="4783">MKKVIIASLAAVFVLTGCNTVKGFGKDVSKTGDAVSNTAQKVENKL</sequence>
<organism evidence="7 8">
    <name type="scientific">Moraxella porci DSM 25326</name>
    <dbReference type="NCBI Taxonomy" id="573983"/>
    <lineage>
        <taxon>Bacteria</taxon>
        <taxon>Pseudomonadati</taxon>
        <taxon>Pseudomonadota</taxon>
        <taxon>Gammaproteobacteria</taxon>
        <taxon>Moraxellales</taxon>
        <taxon>Moraxellaceae</taxon>
        <taxon>Moraxella</taxon>
    </lineage>
</organism>
<dbReference type="RefSeq" id="WP_078317674.1">
    <property type="nucleotide sequence ID" value="NZ_MUYV01000005.1"/>
</dbReference>
<comment type="caution">
    <text evidence="7">The sequence shown here is derived from an EMBL/GenBank/DDBJ whole genome shotgun (WGS) entry which is preliminary data.</text>
</comment>
<dbReference type="STRING" id="573983.B0681_05145"/>
<evidence type="ECO:0000256" key="6">
    <source>
        <dbReference type="ARBA" id="ARBA00023288"/>
    </source>
</evidence>
<keyword evidence="3" id="KW-0732">Signal</keyword>
<gene>
    <name evidence="7" type="ORF">B0681_05145</name>
</gene>
<comment type="similarity">
    <text evidence="1">Belongs to the EcnA/EcnB lipoprotein family.</text>
</comment>
<accession>A0A1T0CTF1</accession>
<reference evidence="7 8" key="1">
    <citation type="submission" date="2017-02" db="EMBL/GenBank/DDBJ databases">
        <title>Draft genome sequence of Moraxella porci CCUG 54912T type strain.</title>
        <authorList>
            <person name="Salva-Serra F."/>
            <person name="Engstrom-Jakobsson H."/>
            <person name="Thorell K."/>
            <person name="Jaen-Luchoro D."/>
            <person name="Gonzales-Siles L."/>
            <person name="Karlsson R."/>
            <person name="Yazdan S."/>
            <person name="Boulund F."/>
            <person name="Johnning A."/>
            <person name="Engstrand L."/>
            <person name="Kristiansson E."/>
            <person name="Moore E."/>
        </authorList>
    </citation>
    <scope>NUCLEOTIDE SEQUENCE [LARGE SCALE GENOMIC DNA]</scope>
    <source>
        <strain evidence="7 8">CCUG 54912</strain>
    </source>
</reference>
<evidence type="ECO:0000256" key="5">
    <source>
        <dbReference type="ARBA" id="ARBA00023139"/>
    </source>
</evidence>
<protein>
    <submittedName>
        <fullName evidence="7">Entericidin</fullName>
    </submittedName>
</protein>
<keyword evidence="6" id="KW-0449">Lipoprotein</keyword>
<proteinExistence type="inferred from homology"/>
<dbReference type="Pfam" id="PF08085">
    <property type="entry name" value="Entericidin"/>
    <property type="match status" value="1"/>
</dbReference>
<keyword evidence="2" id="KW-1003">Cell membrane</keyword>
<dbReference type="GO" id="GO:0016020">
    <property type="term" value="C:membrane"/>
    <property type="evidence" value="ECO:0007669"/>
    <property type="project" value="InterPro"/>
</dbReference>
<evidence type="ECO:0000313" key="7">
    <source>
        <dbReference type="EMBL" id="OOS25401.1"/>
    </source>
</evidence>
<evidence type="ECO:0000313" key="8">
    <source>
        <dbReference type="Proteomes" id="UP000190683"/>
    </source>
</evidence>
<dbReference type="AlphaFoldDB" id="A0A1T0CTF1"/>
<evidence type="ECO:0000256" key="2">
    <source>
        <dbReference type="ARBA" id="ARBA00022475"/>
    </source>
</evidence>